<dbReference type="SUPFAM" id="SSF52499">
    <property type="entry name" value="Isochorismatase-like hydrolases"/>
    <property type="match status" value="1"/>
</dbReference>
<dbReference type="PANTHER" id="PTHR14119:SF3">
    <property type="entry name" value="ISOCHORISMATASE DOMAIN-CONTAINING PROTEIN 2"/>
    <property type="match status" value="1"/>
</dbReference>
<name>A0A8H2JNX1_9GAMM</name>
<dbReference type="Pfam" id="PF00857">
    <property type="entry name" value="Isochorismatase"/>
    <property type="match status" value="1"/>
</dbReference>
<gene>
    <name evidence="2" type="ORF">FCS21_04495</name>
</gene>
<sequence>MLTKEKTGLIVVDIQGKLARLVDDSSTLIPNCEKLIKGVQSLGLPILWLEQNPDKIGSTVEELASILATRSNRLSRDHSQDAAHASSPITKFTFDACADAQFLAAIKASQIDTWLVCGIEAHICVYQTASSLKSMGFNVQLVSDCVSSRTLANKELAITKLVNQGVELTGLEMCLFELVQDCRNDEFKEILNLIK</sequence>
<dbReference type="Gene3D" id="3.40.50.850">
    <property type="entry name" value="Isochorismatase-like"/>
    <property type="match status" value="1"/>
</dbReference>
<feature type="domain" description="Isochorismatase-like" evidence="1">
    <location>
        <begin position="8"/>
        <end position="171"/>
    </location>
</feature>
<evidence type="ECO:0000313" key="3">
    <source>
        <dbReference type="Proteomes" id="UP000307702"/>
    </source>
</evidence>
<dbReference type="Proteomes" id="UP000307702">
    <property type="component" value="Unassembled WGS sequence"/>
</dbReference>
<evidence type="ECO:0000259" key="1">
    <source>
        <dbReference type="Pfam" id="PF00857"/>
    </source>
</evidence>
<dbReference type="AlphaFoldDB" id="A0A8H2JNX1"/>
<reference evidence="2 3" key="1">
    <citation type="submission" date="2019-05" db="EMBL/GenBank/DDBJ databases">
        <title>Colwellia ponticola sp. nov., isolated from seawater.</title>
        <authorList>
            <person name="Yoon J.-H."/>
        </authorList>
    </citation>
    <scope>NUCLEOTIDE SEQUENCE [LARGE SCALE GENOMIC DNA]</scope>
    <source>
        <strain evidence="2 3">OISW-25</strain>
    </source>
</reference>
<dbReference type="InterPro" id="IPR000868">
    <property type="entry name" value="Isochorismatase-like_dom"/>
</dbReference>
<evidence type="ECO:0000313" key="2">
    <source>
        <dbReference type="EMBL" id="TMM47023.1"/>
    </source>
</evidence>
<dbReference type="RefSeq" id="WP_138620818.1">
    <property type="nucleotide sequence ID" value="NZ_SZVP01000002.1"/>
</dbReference>
<dbReference type="PANTHER" id="PTHR14119">
    <property type="entry name" value="HYDROLASE"/>
    <property type="match status" value="1"/>
</dbReference>
<dbReference type="InterPro" id="IPR050993">
    <property type="entry name" value="Isochorismatase_domain"/>
</dbReference>
<proteinExistence type="predicted"/>
<organism evidence="2 3">
    <name type="scientific">Colwellia ponticola</name>
    <dbReference type="NCBI Taxonomy" id="2304625"/>
    <lineage>
        <taxon>Bacteria</taxon>
        <taxon>Pseudomonadati</taxon>
        <taxon>Pseudomonadota</taxon>
        <taxon>Gammaproteobacteria</taxon>
        <taxon>Alteromonadales</taxon>
        <taxon>Colwelliaceae</taxon>
        <taxon>Colwellia</taxon>
    </lineage>
</organism>
<comment type="caution">
    <text evidence="2">The sequence shown here is derived from an EMBL/GenBank/DDBJ whole genome shotgun (WGS) entry which is preliminary data.</text>
</comment>
<dbReference type="InterPro" id="IPR036380">
    <property type="entry name" value="Isochorismatase-like_sf"/>
</dbReference>
<protein>
    <submittedName>
        <fullName evidence="2">Isochorismatase family protein</fullName>
    </submittedName>
</protein>
<keyword evidence="3" id="KW-1185">Reference proteome</keyword>
<accession>A0A8H2JNX1</accession>
<dbReference type="OrthoDB" id="9796958at2"/>
<dbReference type="EMBL" id="SZVP01000002">
    <property type="protein sequence ID" value="TMM47023.1"/>
    <property type="molecule type" value="Genomic_DNA"/>
</dbReference>